<dbReference type="PROSITE" id="PS50943">
    <property type="entry name" value="HTH_CROC1"/>
    <property type="match status" value="1"/>
</dbReference>
<reference evidence="2" key="2">
    <citation type="submission" date="2021-04" db="EMBL/GenBank/DDBJ databases">
        <authorList>
            <person name="Gilroy R."/>
        </authorList>
    </citation>
    <scope>NUCLEOTIDE SEQUENCE</scope>
    <source>
        <strain evidence="2">5134</strain>
    </source>
</reference>
<protein>
    <submittedName>
        <fullName evidence="2">Helix-turn-helix transcriptional regulator</fullName>
    </submittedName>
</protein>
<reference evidence="2" key="1">
    <citation type="journal article" date="2021" name="PeerJ">
        <title>Extensive microbial diversity within the chicken gut microbiome revealed by metagenomics and culture.</title>
        <authorList>
            <person name="Gilroy R."/>
            <person name="Ravi A."/>
            <person name="Getino M."/>
            <person name="Pursley I."/>
            <person name="Horton D.L."/>
            <person name="Alikhan N.F."/>
            <person name="Baker D."/>
            <person name="Gharbi K."/>
            <person name="Hall N."/>
            <person name="Watson M."/>
            <person name="Adriaenssens E.M."/>
            <person name="Foster-Nyarko E."/>
            <person name="Jarju S."/>
            <person name="Secka A."/>
            <person name="Antonio M."/>
            <person name="Oren A."/>
            <person name="Chaudhuri R.R."/>
            <person name="La Ragione R."/>
            <person name="Hildebrand F."/>
            <person name="Pallen M.J."/>
        </authorList>
    </citation>
    <scope>NUCLEOTIDE SEQUENCE</scope>
    <source>
        <strain evidence="2">5134</strain>
    </source>
</reference>
<dbReference type="CDD" id="cd00093">
    <property type="entry name" value="HTH_XRE"/>
    <property type="match status" value="1"/>
</dbReference>
<name>A0A9D2CAS1_9BACT</name>
<sequence length="60" mass="6951">MRKRQKVSQSMLAYGIGVSKSFIGQVESPKYNIKYNPHHINEIAKYLNCSPRDFLPEKPL</sequence>
<proteinExistence type="predicted"/>
<gene>
    <name evidence="2" type="ORF">H9828_04105</name>
</gene>
<dbReference type="Pfam" id="PF01381">
    <property type="entry name" value="HTH_3"/>
    <property type="match status" value="1"/>
</dbReference>
<evidence type="ECO:0000313" key="2">
    <source>
        <dbReference type="EMBL" id="HIY68581.1"/>
    </source>
</evidence>
<dbReference type="InterPro" id="IPR010982">
    <property type="entry name" value="Lambda_DNA-bd_dom_sf"/>
</dbReference>
<organism evidence="2 3">
    <name type="scientific">Candidatus Alistipes intestinigallinarum</name>
    <dbReference type="NCBI Taxonomy" id="2838440"/>
    <lineage>
        <taxon>Bacteria</taxon>
        <taxon>Pseudomonadati</taxon>
        <taxon>Bacteroidota</taxon>
        <taxon>Bacteroidia</taxon>
        <taxon>Bacteroidales</taxon>
        <taxon>Rikenellaceae</taxon>
        <taxon>Alistipes</taxon>
    </lineage>
</organism>
<dbReference type="EMBL" id="DXDA01000035">
    <property type="protein sequence ID" value="HIY68581.1"/>
    <property type="molecule type" value="Genomic_DNA"/>
</dbReference>
<comment type="caution">
    <text evidence="2">The sequence shown here is derived from an EMBL/GenBank/DDBJ whole genome shotgun (WGS) entry which is preliminary data.</text>
</comment>
<dbReference type="SUPFAM" id="SSF47413">
    <property type="entry name" value="lambda repressor-like DNA-binding domains"/>
    <property type="match status" value="1"/>
</dbReference>
<feature type="domain" description="HTH cro/C1-type" evidence="1">
    <location>
        <begin position="1"/>
        <end position="54"/>
    </location>
</feature>
<evidence type="ECO:0000313" key="3">
    <source>
        <dbReference type="Proteomes" id="UP000886844"/>
    </source>
</evidence>
<accession>A0A9D2CAS1</accession>
<dbReference type="InterPro" id="IPR001387">
    <property type="entry name" value="Cro/C1-type_HTH"/>
</dbReference>
<dbReference type="Proteomes" id="UP000886844">
    <property type="component" value="Unassembled WGS sequence"/>
</dbReference>
<dbReference type="AlphaFoldDB" id="A0A9D2CAS1"/>
<dbReference type="Gene3D" id="1.10.260.40">
    <property type="entry name" value="lambda repressor-like DNA-binding domains"/>
    <property type="match status" value="1"/>
</dbReference>
<dbReference type="GO" id="GO:0003677">
    <property type="term" value="F:DNA binding"/>
    <property type="evidence" value="ECO:0007669"/>
    <property type="project" value="InterPro"/>
</dbReference>
<evidence type="ECO:0000259" key="1">
    <source>
        <dbReference type="PROSITE" id="PS50943"/>
    </source>
</evidence>